<gene>
    <name evidence="3" type="ORF">R5A26_40670</name>
</gene>
<feature type="region of interest" description="Disordered" evidence="1">
    <location>
        <begin position="44"/>
        <end position="65"/>
    </location>
</feature>
<organism evidence="3 4">
    <name type="scientific">Streptomyces prunicolor</name>
    <dbReference type="NCBI Taxonomy" id="67348"/>
    <lineage>
        <taxon>Bacteria</taxon>
        <taxon>Bacillati</taxon>
        <taxon>Actinomycetota</taxon>
        <taxon>Actinomycetes</taxon>
        <taxon>Kitasatosporales</taxon>
        <taxon>Streptomycetaceae</taxon>
        <taxon>Streptomyces</taxon>
    </lineage>
</organism>
<name>A0ABU4FP07_9ACTN</name>
<keyword evidence="4" id="KW-1185">Reference proteome</keyword>
<feature type="non-terminal residue" evidence="3">
    <location>
        <position position="1"/>
    </location>
</feature>
<comment type="caution">
    <text evidence="3">The sequence shown here is derived from an EMBL/GenBank/DDBJ whole genome shotgun (WGS) entry which is preliminary data.</text>
</comment>
<dbReference type="EMBL" id="JAWMAJ010000215">
    <property type="protein sequence ID" value="MDV7222264.1"/>
    <property type="molecule type" value="Genomic_DNA"/>
</dbReference>
<evidence type="ECO:0000256" key="2">
    <source>
        <dbReference type="SAM" id="SignalP"/>
    </source>
</evidence>
<dbReference type="Proteomes" id="UP001187346">
    <property type="component" value="Unassembled WGS sequence"/>
</dbReference>
<feature type="signal peptide" evidence="2">
    <location>
        <begin position="1"/>
        <end position="24"/>
    </location>
</feature>
<keyword evidence="2" id="KW-0732">Signal</keyword>
<proteinExistence type="predicted"/>
<evidence type="ECO:0000313" key="3">
    <source>
        <dbReference type="EMBL" id="MDV7222264.1"/>
    </source>
</evidence>
<dbReference type="GO" id="GO:0016740">
    <property type="term" value="F:transferase activity"/>
    <property type="evidence" value="ECO:0007669"/>
    <property type="project" value="UniProtKB-KW"/>
</dbReference>
<evidence type="ECO:0000313" key="4">
    <source>
        <dbReference type="Proteomes" id="UP001187346"/>
    </source>
</evidence>
<keyword evidence="3" id="KW-0808">Transferase</keyword>
<reference evidence="3 4" key="1">
    <citation type="submission" date="2023-10" db="EMBL/GenBank/DDBJ databases">
        <title>Characterization of rhizosphere-enriched actinobacteria from wheat plants lab-grown on chernevaya soil.</title>
        <authorList>
            <person name="Tikhonova E.N."/>
            <person name="Konopkin A."/>
            <person name="Kravchenko I.K."/>
        </authorList>
    </citation>
    <scope>NUCLEOTIDE SEQUENCE [LARGE SCALE GENOMIC DNA]</scope>
    <source>
        <strain evidence="3 4">RR29</strain>
    </source>
</reference>
<feature type="chain" id="PRO_5047022968" evidence="2">
    <location>
        <begin position="25"/>
        <end position="65"/>
    </location>
</feature>
<sequence length="65" mass="6548">ARRLATTTALACAVWAGAVGTAVATTEAGPGLMHAIGQDLDLDDMGHAHHAGHPPHGGYTKGRHA</sequence>
<protein>
    <submittedName>
        <fullName evidence="3">UDP-N-acetylglucosamine--N-acetylglucosamine transferase</fullName>
    </submittedName>
</protein>
<accession>A0ABU4FP07</accession>
<evidence type="ECO:0000256" key="1">
    <source>
        <dbReference type="SAM" id="MobiDB-lite"/>
    </source>
</evidence>